<dbReference type="InterPro" id="IPR013154">
    <property type="entry name" value="ADH-like_N"/>
</dbReference>
<dbReference type="EMBL" id="CP133772">
    <property type="protein sequence ID" value="WYX99608.1"/>
    <property type="molecule type" value="Genomic_DNA"/>
</dbReference>
<dbReference type="GeneID" id="95966866"/>
<proteinExistence type="predicted"/>
<dbReference type="SUPFAM" id="SSF50129">
    <property type="entry name" value="GroES-like"/>
    <property type="match status" value="1"/>
</dbReference>
<reference evidence="2 3" key="1">
    <citation type="submission" date="2023-09" db="EMBL/GenBank/DDBJ databases">
        <authorList>
            <person name="Golyshina O.V."/>
            <person name="Lunev E.A."/>
            <person name="Bargiela R."/>
            <person name="Gaines M.C."/>
            <person name="Daum B."/>
            <person name="Bale N.J."/>
            <person name="Koenen M."/>
            <person name="Sinninghe Damst J.S."/>
            <person name="Yakimov M."/>
            <person name="Golyshin P.N."/>
        </authorList>
    </citation>
    <scope>NUCLEOTIDE SEQUENCE [LARGE SCALE GENOMIC DNA]</scope>
    <source>
        <strain evidence="2 3">M1</strain>
    </source>
</reference>
<dbReference type="GO" id="GO:0043168">
    <property type="term" value="F:anion binding"/>
    <property type="evidence" value="ECO:0007669"/>
    <property type="project" value="UniProtKB-ARBA"/>
</dbReference>
<dbReference type="Proteomes" id="UP001451606">
    <property type="component" value="Chromosome"/>
</dbReference>
<feature type="domain" description="Alcohol dehydrogenase-like N-terminal" evidence="1">
    <location>
        <begin position="28"/>
        <end position="73"/>
    </location>
</feature>
<sequence length="79" mass="8544">MKAIVVRPPSVGAEIGDIEIKTEKFHGLSVKILENGICGTDREIVKGMMGEASSPPGDRFMVLGHEALGILEEDGFQKY</sequence>
<evidence type="ECO:0000259" key="1">
    <source>
        <dbReference type="Pfam" id="PF08240"/>
    </source>
</evidence>
<keyword evidence="3" id="KW-1185">Reference proteome</keyword>
<dbReference type="KEGG" id="omr:OXIME_000143"/>
<gene>
    <name evidence="2" type="ORF">OXIME_000143</name>
</gene>
<dbReference type="InterPro" id="IPR011032">
    <property type="entry name" value="GroES-like_sf"/>
</dbReference>
<name>A0AAX4NE56_9ARCH</name>
<dbReference type="GO" id="GO:0044281">
    <property type="term" value="P:small molecule metabolic process"/>
    <property type="evidence" value="ECO:0007669"/>
    <property type="project" value="UniProtKB-ARBA"/>
</dbReference>
<dbReference type="GO" id="GO:0030554">
    <property type="term" value="F:adenyl nucleotide binding"/>
    <property type="evidence" value="ECO:0007669"/>
    <property type="project" value="UniProtKB-ARBA"/>
</dbReference>
<evidence type="ECO:0000313" key="2">
    <source>
        <dbReference type="EMBL" id="WYX99608.1"/>
    </source>
</evidence>
<organism evidence="2 3">
    <name type="scientific">Oxyplasma meridianum</name>
    <dbReference type="NCBI Taxonomy" id="3073602"/>
    <lineage>
        <taxon>Archaea</taxon>
        <taxon>Methanobacteriati</taxon>
        <taxon>Thermoplasmatota</taxon>
        <taxon>Thermoplasmata</taxon>
        <taxon>Thermoplasmatales</taxon>
        <taxon>Thermoplasmataceae</taxon>
        <taxon>Oxyplasma</taxon>
    </lineage>
</organism>
<dbReference type="GO" id="GO:0016616">
    <property type="term" value="F:oxidoreductase activity, acting on the CH-OH group of donors, NAD or NADP as acceptor"/>
    <property type="evidence" value="ECO:0007669"/>
    <property type="project" value="UniProtKB-ARBA"/>
</dbReference>
<dbReference type="AlphaFoldDB" id="A0AAX4NE56"/>
<accession>A0AAX4NE56</accession>
<dbReference type="Pfam" id="PF08240">
    <property type="entry name" value="ADH_N"/>
    <property type="match status" value="1"/>
</dbReference>
<dbReference type="RefSeq" id="WP_393971576.1">
    <property type="nucleotide sequence ID" value="NZ_CP133772.1"/>
</dbReference>
<evidence type="ECO:0000313" key="3">
    <source>
        <dbReference type="Proteomes" id="UP001451606"/>
    </source>
</evidence>
<protein>
    <submittedName>
        <fullName evidence="2">Alcohol dehydrogenase catalytic domain-containing protein</fullName>
    </submittedName>
</protein>
<dbReference type="Gene3D" id="3.90.180.10">
    <property type="entry name" value="Medium-chain alcohol dehydrogenases, catalytic domain"/>
    <property type="match status" value="1"/>
</dbReference>